<organism evidence="2 3">
    <name type="scientific">Oerskovia douganii</name>
    <dbReference type="NCBI Taxonomy" id="2762210"/>
    <lineage>
        <taxon>Bacteria</taxon>
        <taxon>Bacillati</taxon>
        <taxon>Actinomycetota</taxon>
        <taxon>Actinomycetes</taxon>
        <taxon>Micrococcales</taxon>
        <taxon>Cellulomonadaceae</taxon>
        <taxon>Oerskovia</taxon>
    </lineage>
</organism>
<name>A0A9D5YZ08_9CELL</name>
<dbReference type="InterPro" id="IPR045958">
    <property type="entry name" value="DUF6378"/>
</dbReference>
<dbReference type="Proteomes" id="UP000822993">
    <property type="component" value="Unassembled WGS sequence"/>
</dbReference>
<gene>
    <name evidence="2" type="ORF">H9623_13150</name>
</gene>
<dbReference type="EMBL" id="JACSPN010000017">
    <property type="protein sequence ID" value="MBE7701243.1"/>
    <property type="molecule type" value="Genomic_DNA"/>
</dbReference>
<evidence type="ECO:0000313" key="2">
    <source>
        <dbReference type="EMBL" id="MBE7701243.1"/>
    </source>
</evidence>
<dbReference type="Pfam" id="PF19905">
    <property type="entry name" value="DUF6378"/>
    <property type="match status" value="1"/>
</dbReference>
<dbReference type="RefSeq" id="WP_193720503.1">
    <property type="nucleotide sequence ID" value="NZ_JACSPN010000017.1"/>
</dbReference>
<protein>
    <recommendedName>
        <fullName evidence="1">DUF6378 domain-containing protein</fullName>
    </recommendedName>
</protein>
<feature type="domain" description="DUF6378" evidence="1">
    <location>
        <begin position="5"/>
        <end position="85"/>
    </location>
</feature>
<dbReference type="AlphaFoldDB" id="A0A9D5YZ08"/>
<keyword evidence="3" id="KW-1185">Reference proteome</keyword>
<proteinExistence type="predicted"/>
<comment type="caution">
    <text evidence="2">The sequence shown here is derived from an EMBL/GenBank/DDBJ whole genome shotgun (WGS) entry which is preliminary data.</text>
</comment>
<accession>A0A9D5YZ08</accession>
<reference evidence="2 3" key="1">
    <citation type="submission" date="2020-08" db="EMBL/GenBank/DDBJ databases">
        <title>A Genomic Blueprint of the Chicken Gut Microbiome.</title>
        <authorList>
            <person name="Gilroy R."/>
            <person name="Ravi A."/>
            <person name="Getino M."/>
            <person name="Pursley I."/>
            <person name="Horton D.L."/>
            <person name="Alikhan N.-F."/>
            <person name="Baker D."/>
            <person name="Gharbi K."/>
            <person name="Hall N."/>
            <person name="Watson M."/>
            <person name="Adriaenssens E.M."/>
            <person name="Foster-Nyarko E."/>
            <person name="Jarju S."/>
            <person name="Secka A."/>
            <person name="Antonio M."/>
            <person name="Oren A."/>
            <person name="Chaudhuri R."/>
            <person name="La Ragione R.M."/>
            <person name="Hildebrand F."/>
            <person name="Pallen M.J."/>
        </authorList>
    </citation>
    <scope>NUCLEOTIDE SEQUENCE [LARGE SCALE GENOMIC DNA]</scope>
    <source>
        <strain evidence="2 3">Sa1BUA8</strain>
    </source>
</reference>
<sequence>MNRDQILDTAGSLINGDRARDYGDAAENFQRIADLWCPILGVDVTATDVALCLTQLKVARLITSPGHQDSWVDAAGYVALGGEIASRSAAVDVVQEPAAPAWGYDPAGPRLDHPAFDAETIYPRNTAAMSAANAAGVLAEPSRFDTLYADPQGETVVRGTE</sequence>
<evidence type="ECO:0000313" key="3">
    <source>
        <dbReference type="Proteomes" id="UP000822993"/>
    </source>
</evidence>
<evidence type="ECO:0000259" key="1">
    <source>
        <dbReference type="Pfam" id="PF19905"/>
    </source>
</evidence>